<feature type="compositionally biased region" description="Basic residues" evidence="8">
    <location>
        <begin position="143"/>
        <end position="155"/>
    </location>
</feature>
<dbReference type="PANTHER" id="PTHR12810">
    <property type="entry name" value="MITOCHONDRIAL 28S RIBOSOMAL PROTEIN S29"/>
    <property type="match status" value="1"/>
</dbReference>
<dbReference type="RefSeq" id="XP_003011365.1">
    <property type="nucleotide sequence ID" value="XM_003011319.1"/>
</dbReference>
<dbReference type="HOGENOM" id="CLU_046315_1_0_1"/>
<evidence type="ECO:0000256" key="4">
    <source>
        <dbReference type="ARBA" id="ARBA00022980"/>
    </source>
</evidence>
<dbReference type="KEGG" id="abe:ARB_02424"/>
<comment type="caution">
    <text evidence="9">The sequence shown here is derived from an EMBL/GenBank/DDBJ whole genome shotgun (WGS) entry which is preliminary data.</text>
</comment>
<dbReference type="eggNOG" id="KOG3928">
    <property type="taxonomic scope" value="Eukaryota"/>
</dbReference>
<evidence type="ECO:0000256" key="5">
    <source>
        <dbReference type="ARBA" id="ARBA00023128"/>
    </source>
</evidence>
<evidence type="ECO:0000256" key="6">
    <source>
        <dbReference type="ARBA" id="ARBA00023274"/>
    </source>
</evidence>
<keyword evidence="10" id="KW-1185">Reference proteome</keyword>
<evidence type="ECO:0000313" key="9">
    <source>
        <dbReference type="EMBL" id="EFE30725.1"/>
    </source>
</evidence>
<evidence type="ECO:0000256" key="2">
    <source>
        <dbReference type="ARBA" id="ARBA00009863"/>
    </source>
</evidence>
<dbReference type="GO" id="GO:0005763">
    <property type="term" value="C:mitochondrial small ribosomal subunit"/>
    <property type="evidence" value="ECO:0007669"/>
    <property type="project" value="TreeGrafter"/>
</dbReference>
<dbReference type="GO" id="GO:0003735">
    <property type="term" value="F:structural constituent of ribosome"/>
    <property type="evidence" value="ECO:0007669"/>
    <property type="project" value="TreeGrafter"/>
</dbReference>
<dbReference type="GeneID" id="9524266"/>
<keyword evidence="5" id="KW-0496">Mitochondrion</keyword>
<keyword evidence="6" id="KW-0687">Ribonucleoprotein</keyword>
<dbReference type="OMA" id="GLAHWMT"/>
<dbReference type="Proteomes" id="UP000008866">
    <property type="component" value="Unassembled WGS sequence"/>
</dbReference>
<feature type="region of interest" description="Disordered" evidence="8">
    <location>
        <begin position="117"/>
        <end position="163"/>
    </location>
</feature>
<dbReference type="Pfam" id="PF10236">
    <property type="entry name" value="DAP3"/>
    <property type="match status" value="1"/>
</dbReference>
<keyword evidence="4 9" id="KW-0689">Ribosomal protein</keyword>
<proteinExistence type="inferred from homology"/>
<dbReference type="EMBL" id="ABSU01000027">
    <property type="protein sequence ID" value="EFE30725.1"/>
    <property type="molecule type" value="Genomic_DNA"/>
</dbReference>
<evidence type="ECO:0000256" key="3">
    <source>
        <dbReference type="ARBA" id="ARBA00022946"/>
    </source>
</evidence>
<keyword evidence="3" id="KW-0809">Transit peptide</keyword>
<dbReference type="STRING" id="663331.D4B1U3"/>
<evidence type="ECO:0000313" key="10">
    <source>
        <dbReference type="Proteomes" id="UP000008866"/>
    </source>
</evidence>
<accession>D4B1U3</accession>
<evidence type="ECO:0000256" key="7">
    <source>
        <dbReference type="ARBA" id="ARBA00035140"/>
    </source>
</evidence>
<comment type="subcellular location">
    <subcellularLocation>
        <location evidence="1">Mitochondrion</location>
    </subcellularLocation>
</comment>
<dbReference type="PANTHER" id="PTHR12810:SF0">
    <property type="entry name" value="SMALL RIBOSOMAL SUBUNIT PROTEIN MS29"/>
    <property type="match status" value="1"/>
</dbReference>
<gene>
    <name evidence="9" type="ORF">ARB_02424</name>
</gene>
<organism evidence="9 10">
    <name type="scientific">Arthroderma benhamiae (strain ATCC MYA-4681 / CBS 112371)</name>
    <name type="common">Trichophyton mentagrophytes</name>
    <dbReference type="NCBI Taxonomy" id="663331"/>
    <lineage>
        <taxon>Eukaryota</taxon>
        <taxon>Fungi</taxon>
        <taxon>Dikarya</taxon>
        <taxon>Ascomycota</taxon>
        <taxon>Pezizomycotina</taxon>
        <taxon>Eurotiomycetes</taxon>
        <taxon>Eurotiomycetidae</taxon>
        <taxon>Onygenales</taxon>
        <taxon>Arthrodermataceae</taxon>
        <taxon>Trichophyton</taxon>
    </lineage>
</organism>
<name>D4B1U3_ARTBC</name>
<evidence type="ECO:0000256" key="1">
    <source>
        <dbReference type="ARBA" id="ARBA00004173"/>
    </source>
</evidence>
<reference evidence="10" key="1">
    <citation type="journal article" date="2011" name="Genome Biol.">
        <title>Comparative and functional genomics provide insights into the pathogenicity of dermatophytic fungi.</title>
        <authorList>
            <person name="Burmester A."/>
            <person name="Shelest E."/>
            <person name="Gloeckner G."/>
            <person name="Heddergott C."/>
            <person name="Schindler S."/>
            <person name="Staib P."/>
            <person name="Heidel A."/>
            <person name="Felder M."/>
            <person name="Petzold A."/>
            <person name="Szafranski K."/>
            <person name="Feuermann M."/>
            <person name="Pedruzzi I."/>
            <person name="Priebe S."/>
            <person name="Groth M."/>
            <person name="Winkler R."/>
            <person name="Li W."/>
            <person name="Kniemeyer O."/>
            <person name="Schroeckh V."/>
            <person name="Hertweck C."/>
            <person name="Hube B."/>
            <person name="White T.C."/>
            <person name="Platzer M."/>
            <person name="Guthke R."/>
            <person name="Heitman J."/>
            <person name="Woestemeyer J."/>
            <person name="Zipfel P.F."/>
            <person name="Monod M."/>
            <person name="Brakhage A.A."/>
        </authorList>
    </citation>
    <scope>NUCLEOTIDE SEQUENCE [LARGE SCALE GENOMIC DNA]</scope>
    <source>
        <strain evidence="10">ATCC MYA-4681 / CBS 112371</strain>
    </source>
</reference>
<protein>
    <recommendedName>
        <fullName evidence="7">Small ribosomal subunit protein mS29</fullName>
    </recommendedName>
</protein>
<dbReference type="AlphaFoldDB" id="D4B1U3"/>
<evidence type="ECO:0000256" key="8">
    <source>
        <dbReference type="SAM" id="MobiDB-lite"/>
    </source>
</evidence>
<comment type="similarity">
    <text evidence="2">Belongs to the mitochondrion-specific ribosomal protein mS29 family.</text>
</comment>
<dbReference type="InterPro" id="IPR019368">
    <property type="entry name" value="Ribosomal_mS29"/>
</dbReference>
<sequence length="578" mass="64037">MKLLHAALSRDIDKNSDYFFPFRSSSLFFLQSKRKRRHEAKKTINDELQSARGEPLAFGRDQISSLVCLKMASSCCWRCVSQIRSVYPSRALSLPALSQQSTLLRTLPTSSSFHTSAALNAAPAKKGKNQNPGPKFRESRSTRTLKKGKAGRPARRSPDERRALSHRIVLSNNNALEVTGLQELSVANLSDPELRTQVVGLPMNLVDRLRAVEAFRRSQGWSLFRRPCTVVRKETVELGRLIEHINDKEKGAEAVMKIVTGGRGTGKSVHLLHATTMAFLKNWVVVTIPDAWDIVNGTTAYAPVPNSNPVKYFQKNATAELLKRIAEGNKEVLSKLHISRSHPNVKDSGISLFEMANIGIQQPDLSWSIFRSLWSELTATGPAMDTNAAKGTKPFTARPPLLVTVDNLARWMAESKYRNAEYKLIHAHDFTIVEHFLSLMRMEPKKALPNGGLALYATAASNCMRLPSLELGIKQVAARQAGISPSSPDYPVLYGKLDDRVVSLFSQAKEMGYIELSGLGKDEAAGLLQYYARSGLLRDRVDGRLVGEKWSLSSGGIVGELELLGRRLRALPLTVKEQ</sequence>